<evidence type="ECO:0000256" key="10">
    <source>
        <dbReference type="HAMAP-Rule" id="MF_02075"/>
    </source>
</evidence>
<name>D2RD65_ARCPA</name>
<keyword evidence="8 10" id="KW-0648">Protein biosynthesis</keyword>
<keyword evidence="5 10" id="KW-0547">Nucleotide-binding</keyword>
<dbReference type="InterPro" id="IPR002312">
    <property type="entry name" value="Asp/Asn-tRNA-synth_IIb"/>
</dbReference>
<feature type="site" description="Important for tRNA non-discrimination" evidence="10">
    <location>
        <position position="84"/>
    </location>
</feature>
<dbReference type="GO" id="GO:0005524">
    <property type="term" value="F:ATP binding"/>
    <property type="evidence" value="ECO:0007669"/>
    <property type="project" value="UniProtKB-UniRule"/>
</dbReference>
<dbReference type="EMBL" id="CP001857">
    <property type="protein sequence ID" value="ADB58059.1"/>
    <property type="molecule type" value="Genomic_DNA"/>
</dbReference>
<dbReference type="GO" id="GO:0005829">
    <property type="term" value="C:cytosol"/>
    <property type="evidence" value="ECO:0007669"/>
    <property type="project" value="TreeGrafter"/>
</dbReference>
<dbReference type="eggNOG" id="arCOG00406">
    <property type="taxonomic scope" value="Archaea"/>
</dbReference>
<proteinExistence type="inferred from homology"/>
<dbReference type="InterPro" id="IPR006195">
    <property type="entry name" value="aa-tRNA-synth_II"/>
</dbReference>
<comment type="caution">
    <text evidence="10">Lacks conserved residue(s) required for the propagation of feature annotation.</text>
</comment>
<evidence type="ECO:0000256" key="3">
    <source>
        <dbReference type="ARBA" id="ARBA00022490"/>
    </source>
</evidence>
<dbReference type="Proteomes" id="UP000001901">
    <property type="component" value="Chromosome"/>
</dbReference>
<keyword evidence="10" id="KW-0479">Metal-binding</keyword>
<dbReference type="HOGENOM" id="CLU_004553_2_1_2"/>
<dbReference type="SUPFAM" id="SSF50249">
    <property type="entry name" value="Nucleic acid-binding proteins"/>
    <property type="match status" value="1"/>
</dbReference>
<dbReference type="CDD" id="cd00776">
    <property type="entry name" value="AsxRS_core"/>
    <property type="match status" value="1"/>
</dbReference>
<dbReference type="KEGG" id="apo:Arcpr_0998"/>
<dbReference type="EC" id="6.1.1.23" evidence="10"/>
<comment type="function">
    <text evidence="10">Aspartyl-tRNA synthetase with relaxed tRNA specificity since it is able to aspartylate not only its cognate tRNA(Asp) but also tRNA(Asn). Reaction proceeds in two steps: L-aspartate is first activated by ATP to form Asp-AMP and then transferred to the acceptor end of tRNA(Asp/Asn).</text>
</comment>
<comment type="similarity">
    <text evidence="2 10">Belongs to the class-II aminoacyl-tRNA synthetase family. Type 2 subfamily.</text>
</comment>
<dbReference type="InterPro" id="IPR004365">
    <property type="entry name" value="NA-bd_OB_tRNA"/>
</dbReference>
<dbReference type="NCBIfam" id="NF003483">
    <property type="entry name" value="PRK05159.1"/>
    <property type="match status" value="1"/>
</dbReference>
<dbReference type="GO" id="GO:0050560">
    <property type="term" value="F:aspartate-tRNA(Asn) ligase activity"/>
    <property type="evidence" value="ECO:0007669"/>
    <property type="project" value="UniProtKB-EC"/>
</dbReference>
<feature type="binding site" evidence="10">
    <location>
        <begin position="221"/>
        <end position="223"/>
    </location>
    <ligand>
        <name>ATP</name>
        <dbReference type="ChEBI" id="CHEBI:30616"/>
    </ligand>
</feature>
<sequence length="432" mass="49982">MQRKWTSEIGDEDVGKDILLYGWVHEIRDLGGLIFIILRDREGFIQVTLPKKKVPAETFELAKKLKRESVIKVVGTVKKEPKAPQGYEVIPKEIEVLNEAEVPLPLEVTEKVPAELDTRLDHRFLDLRKPKIQAIFRIRHQMLQSVRAFLCEHGFIEVNTPKIVSTATEGGTELFPISYFEKEAFLNQSPQLYKQILMSAGFERVFEIGPIFRAEEHNTTRHLNEAISIDIEMSFTDHEGVMKILEELIVRVYEDVVENCEKFLNWLNLKLDIPSLPFERVTYDEALEIARKKGEEIPWGEDLTTPALRALAEEIGDVHYFIVDWPTECKPFYAMPYEDRPEICKSFDLMKGPLELASGTQRIHKYDMLVESIKAKGLNPESFEFYLEAFRYGMPPHAGWGLGAERLLMSMLNLKNIREAVLFPRDRHRLLP</sequence>
<dbReference type="GO" id="GO:0004815">
    <property type="term" value="F:aspartate-tRNA ligase activity"/>
    <property type="evidence" value="ECO:0007669"/>
    <property type="project" value="UniProtKB-UniRule"/>
</dbReference>
<evidence type="ECO:0000259" key="11">
    <source>
        <dbReference type="PROSITE" id="PS50862"/>
    </source>
</evidence>
<dbReference type="RefSeq" id="WP_012940395.1">
    <property type="nucleotide sequence ID" value="NC_013741.1"/>
</dbReference>
<dbReference type="PaxDb" id="572546-Arcpr_0998"/>
<evidence type="ECO:0000256" key="2">
    <source>
        <dbReference type="ARBA" id="ARBA00005312"/>
    </source>
</evidence>
<keyword evidence="9 10" id="KW-0030">Aminoacyl-tRNA synthetase</keyword>
<dbReference type="Pfam" id="PF00152">
    <property type="entry name" value="tRNA-synt_2"/>
    <property type="match status" value="1"/>
</dbReference>
<dbReference type="OrthoDB" id="5908at2157"/>
<evidence type="ECO:0000256" key="1">
    <source>
        <dbReference type="ARBA" id="ARBA00004496"/>
    </source>
</evidence>
<feature type="binding site" evidence="10">
    <location>
        <position position="213"/>
    </location>
    <ligand>
        <name>L-aspartate</name>
        <dbReference type="ChEBI" id="CHEBI:29991"/>
    </ligand>
</feature>
<dbReference type="GO" id="GO:0017101">
    <property type="term" value="C:aminoacyl-tRNA synthetase multienzyme complex"/>
    <property type="evidence" value="ECO:0007669"/>
    <property type="project" value="TreeGrafter"/>
</dbReference>
<dbReference type="GO" id="GO:0006422">
    <property type="term" value="P:aspartyl-tRNA aminoacylation"/>
    <property type="evidence" value="ECO:0007669"/>
    <property type="project" value="UniProtKB-UniRule"/>
</dbReference>
<feature type="binding site" evidence="10">
    <location>
        <position position="355"/>
    </location>
    <ligand>
        <name>Mg(2+)</name>
        <dbReference type="ChEBI" id="CHEBI:18420"/>
        <label>3</label>
    </ligand>
</feature>
<comment type="catalytic activity">
    <reaction evidence="10">
        <text>tRNA(Asx) + L-aspartate + ATP = L-aspartyl-tRNA(Asx) + AMP + diphosphate</text>
        <dbReference type="Rhea" id="RHEA:18349"/>
        <dbReference type="Rhea" id="RHEA-COMP:9710"/>
        <dbReference type="Rhea" id="RHEA-COMP:9711"/>
        <dbReference type="ChEBI" id="CHEBI:29991"/>
        <dbReference type="ChEBI" id="CHEBI:30616"/>
        <dbReference type="ChEBI" id="CHEBI:33019"/>
        <dbReference type="ChEBI" id="CHEBI:78442"/>
        <dbReference type="ChEBI" id="CHEBI:78516"/>
        <dbReference type="ChEBI" id="CHEBI:456215"/>
        <dbReference type="EC" id="6.1.1.23"/>
    </reaction>
</comment>
<protein>
    <recommendedName>
        <fullName evidence="10">Aspartate--tRNA(Asp/Asn) ligase</fullName>
        <ecNumber evidence="10">6.1.1.23</ecNumber>
    </recommendedName>
    <alternativeName>
        <fullName evidence="10">Aspartyl-tRNA synthetase</fullName>
        <shortName evidence="10">AspRS</shortName>
    </alternativeName>
    <alternativeName>
        <fullName evidence="10">Non-discriminating aspartyl-tRNA synthetase</fullName>
        <shortName evidence="10">ND-AspRS</shortName>
    </alternativeName>
</protein>
<gene>
    <name evidence="10" type="primary">aspS</name>
    <name evidence="12" type="ordered locus">Arcpr_0998</name>
</gene>
<comment type="cofactor">
    <cofactor evidence="10">
        <name>Mg(2+)</name>
        <dbReference type="ChEBI" id="CHEBI:18420"/>
    </cofactor>
    <text evidence="10">Binds 3 Mg(2+) cations per subunit. The strongest magnesium site (Mg1) is bound to the beta- and gamma-phosphates of ATP and four water molecules complete its coordination sphere.</text>
</comment>
<feature type="domain" description="Aminoacyl-transfer RNA synthetases class-II family profile" evidence="11">
    <location>
        <begin position="136"/>
        <end position="432"/>
    </location>
</feature>
<dbReference type="STRING" id="572546.Arcpr_0998"/>
<keyword evidence="6 10" id="KW-0067">ATP-binding</keyword>
<keyword evidence="7 10" id="KW-0460">Magnesium</keyword>
<reference evidence="12 13" key="1">
    <citation type="journal article" date="2010" name="Stand. Genomic Sci.">
        <title>Complete genome sequence of Archaeoglobus profundus type strain (AV18).</title>
        <authorList>
            <person name="von Jan M."/>
            <person name="Lapidus A."/>
            <person name="Del Rio T.G."/>
            <person name="Copeland A."/>
            <person name="Tice H."/>
            <person name="Cheng J.F."/>
            <person name="Lucas S."/>
            <person name="Chen F."/>
            <person name="Nolan M."/>
            <person name="Goodwin L."/>
            <person name="Han C."/>
            <person name="Pitluck S."/>
            <person name="Liolios K."/>
            <person name="Ivanova N."/>
            <person name="Mavromatis K."/>
            <person name="Ovchinnikova G."/>
            <person name="Chertkov O."/>
            <person name="Pati A."/>
            <person name="Chen A."/>
            <person name="Palaniappan K."/>
            <person name="Land M."/>
            <person name="Hauser L."/>
            <person name="Chang Y.J."/>
            <person name="Jeffries C.D."/>
            <person name="Saunders E."/>
            <person name="Brettin T."/>
            <person name="Detter J.C."/>
            <person name="Chain P."/>
            <person name="Eichinger K."/>
            <person name="Huber H."/>
            <person name="Spring S."/>
            <person name="Rohde M."/>
            <person name="Goker M."/>
            <person name="Wirth R."/>
            <person name="Woyke T."/>
            <person name="Bristow J."/>
            <person name="Eisen J.A."/>
            <person name="Markowitz V."/>
            <person name="Hugenholtz P."/>
            <person name="Kyrpides N.C."/>
            <person name="Klenk H.P."/>
        </authorList>
    </citation>
    <scope>NUCLEOTIDE SEQUENCE [LARGE SCALE GENOMIC DNA]</scope>
    <source>
        <strain evidence="13">DSM 5631 / JCM 9629 / NBRC 100127 / Av18</strain>
    </source>
</reference>
<organism evidence="12 13">
    <name type="scientific">Archaeoglobus profundus (strain DSM 5631 / JCM 9629 / NBRC 100127 / Av18)</name>
    <dbReference type="NCBI Taxonomy" id="572546"/>
    <lineage>
        <taxon>Archaea</taxon>
        <taxon>Methanobacteriati</taxon>
        <taxon>Methanobacteriota</taxon>
        <taxon>Archaeoglobi</taxon>
        <taxon>Archaeoglobales</taxon>
        <taxon>Archaeoglobaceae</taxon>
        <taxon>Archaeoglobus</taxon>
    </lineage>
</organism>
<accession>D2RD65</accession>
<dbReference type="GO" id="GO:0000287">
    <property type="term" value="F:magnesium ion binding"/>
    <property type="evidence" value="ECO:0007669"/>
    <property type="project" value="UniProtKB-UniRule"/>
</dbReference>
<dbReference type="FunFam" id="3.30.930.10:FF:000038">
    <property type="entry name" value="Aspartate--tRNA ligase"/>
    <property type="match status" value="1"/>
</dbReference>
<dbReference type="InterPro" id="IPR004364">
    <property type="entry name" value="Aa-tRNA-synt_II"/>
</dbReference>
<dbReference type="PRINTS" id="PR01042">
    <property type="entry name" value="TRNASYNTHASP"/>
</dbReference>
<dbReference type="CDD" id="cd04316">
    <property type="entry name" value="ND_PkAspRS_like_N"/>
    <property type="match status" value="1"/>
</dbReference>
<feature type="binding site" evidence="10">
    <location>
        <begin position="213"/>
        <end position="215"/>
    </location>
    <ligand>
        <name>ATP</name>
        <dbReference type="ChEBI" id="CHEBI:30616"/>
    </ligand>
</feature>
<dbReference type="InterPro" id="IPR004523">
    <property type="entry name" value="Asp-tRNA_synthase_2"/>
</dbReference>
<comment type="subcellular location">
    <subcellularLocation>
        <location evidence="1 10">Cytoplasm</location>
    </subcellularLocation>
</comment>
<evidence type="ECO:0000256" key="9">
    <source>
        <dbReference type="ARBA" id="ARBA00023146"/>
    </source>
</evidence>
<dbReference type="PANTHER" id="PTHR43450">
    <property type="entry name" value="ASPARTYL-TRNA SYNTHETASE"/>
    <property type="match status" value="1"/>
</dbReference>
<keyword evidence="4 10" id="KW-0436">Ligase</keyword>
<evidence type="ECO:0000256" key="7">
    <source>
        <dbReference type="ARBA" id="ARBA00022842"/>
    </source>
</evidence>
<evidence type="ECO:0000256" key="4">
    <source>
        <dbReference type="ARBA" id="ARBA00022598"/>
    </source>
</evidence>
<dbReference type="Gene3D" id="2.40.50.140">
    <property type="entry name" value="Nucleic acid-binding proteins"/>
    <property type="match status" value="1"/>
</dbReference>
<evidence type="ECO:0000313" key="12">
    <source>
        <dbReference type="EMBL" id="ADB58059.1"/>
    </source>
</evidence>
<feature type="binding site" evidence="10">
    <location>
        <position position="362"/>
    </location>
    <ligand>
        <name>L-aspartate</name>
        <dbReference type="ChEBI" id="CHEBI:29991"/>
    </ligand>
</feature>
<comment type="subunit">
    <text evidence="10">Homodimer.</text>
</comment>
<dbReference type="Pfam" id="PF01336">
    <property type="entry name" value="tRNA_anti-codon"/>
    <property type="match status" value="1"/>
</dbReference>
<dbReference type="PROSITE" id="PS50862">
    <property type="entry name" value="AA_TRNA_LIGASE_II"/>
    <property type="match status" value="1"/>
</dbReference>
<dbReference type="AlphaFoldDB" id="D2RD65"/>
<feature type="binding site" evidence="10">
    <location>
        <position position="358"/>
    </location>
    <ligand>
        <name>Mg(2+)</name>
        <dbReference type="ChEBI" id="CHEBI:18420"/>
        <label>2</label>
    </ligand>
</feature>
<feature type="binding site" evidence="10">
    <location>
        <position position="355"/>
    </location>
    <ligand>
        <name>Mg(2+)</name>
        <dbReference type="ChEBI" id="CHEBI:18420"/>
        <label>2</label>
    </ligand>
</feature>
<feature type="region of interest" description="Aspartate" evidence="10">
    <location>
        <begin position="191"/>
        <end position="194"/>
    </location>
</feature>
<keyword evidence="3 10" id="KW-0963">Cytoplasm</keyword>
<feature type="binding site" evidence="10">
    <location>
        <position position="169"/>
    </location>
    <ligand>
        <name>L-aspartate</name>
        <dbReference type="ChEBI" id="CHEBI:29991"/>
    </ligand>
</feature>
<feature type="binding site" evidence="10">
    <location>
        <begin position="403"/>
        <end position="406"/>
    </location>
    <ligand>
        <name>ATP</name>
        <dbReference type="ChEBI" id="CHEBI:30616"/>
    </ligand>
</feature>
<dbReference type="GO" id="GO:0003723">
    <property type="term" value="F:RNA binding"/>
    <property type="evidence" value="ECO:0007669"/>
    <property type="project" value="TreeGrafter"/>
</dbReference>
<dbReference type="PANTHER" id="PTHR43450:SF1">
    <property type="entry name" value="ASPARTATE--TRNA LIGASE, CYTOPLASMIC"/>
    <property type="match status" value="1"/>
</dbReference>
<evidence type="ECO:0000256" key="8">
    <source>
        <dbReference type="ARBA" id="ARBA00022917"/>
    </source>
</evidence>
<feature type="binding site" evidence="10">
    <location>
        <position position="358"/>
    </location>
    <ligand>
        <name>L-aspartate</name>
        <dbReference type="ChEBI" id="CHEBI:29991"/>
    </ligand>
</feature>
<evidence type="ECO:0000313" key="13">
    <source>
        <dbReference type="Proteomes" id="UP000001901"/>
    </source>
</evidence>
<dbReference type="GeneID" id="8739671"/>
<dbReference type="Gene3D" id="3.30.930.10">
    <property type="entry name" value="Bira Bifunctional Protein, Domain 2"/>
    <property type="match status" value="1"/>
</dbReference>
<evidence type="ECO:0000256" key="5">
    <source>
        <dbReference type="ARBA" id="ARBA00022741"/>
    </source>
</evidence>
<keyword evidence="13" id="KW-1185">Reference proteome</keyword>
<dbReference type="NCBIfam" id="TIGR00458">
    <property type="entry name" value="aspS_nondisc"/>
    <property type="match status" value="1"/>
</dbReference>
<dbReference type="InterPro" id="IPR012340">
    <property type="entry name" value="NA-bd_OB-fold"/>
</dbReference>
<evidence type="ECO:0000256" key="6">
    <source>
        <dbReference type="ARBA" id="ARBA00022840"/>
    </source>
</evidence>
<dbReference type="SUPFAM" id="SSF55681">
    <property type="entry name" value="Class II aaRS and biotin synthetases"/>
    <property type="match status" value="1"/>
</dbReference>
<dbReference type="InterPro" id="IPR045864">
    <property type="entry name" value="aa-tRNA-synth_II/BPL/LPL"/>
</dbReference>
<dbReference type="HAMAP" id="MF_02075">
    <property type="entry name" value="Asp_tRNA_synth_type2"/>
    <property type="match status" value="1"/>
</dbReference>
<feature type="binding site" evidence="10">
    <location>
        <position position="355"/>
    </location>
    <ligand>
        <name>ATP</name>
        <dbReference type="ChEBI" id="CHEBI:30616"/>
    </ligand>
</feature>